<reference evidence="1 2" key="1">
    <citation type="submission" date="2007-01" db="EMBL/GenBank/DDBJ databases">
        <authorList>
            <person name="Haygood M."/>
            <person name="Podell S."/>
            <person name="Anderson C."/>
            <person name="Hopkinson B."/>
            <person name="Roe K."/>
            <person name="Barbeau K."/>
            <person name="Gaasterland T."/>
            <person name="Ferriera S."/>
            <person name="Johnson J."/>
            <person name="Kravitz S."/>
            <person name="Beeson K."/>
            <person name="Sutton G."/>
            <person name="Rogers Y.-H."/>
            <person name="Friedman R."/>
            <person name="Frazier M."/>
            <person name="Venter J.C."/>
        </authorList>
    </citation>
    <scope>NUCLEOTIDE SEQUENCE [LARGE SCALE GENOMIC DNA]</scope>
    <source>
        <strain evidence="1 2">ATCC 23134</strain>
    </source>
</reference>
<dbReference type="AlphaFoldDB" id="A1ZQ48"/>
<accession>A1ZQ48</accession>
<evidence type="ECO:0000313" key="1">
    <source>
        <dbReference type="EMBL" id="EAY27457.1"/>
    </source>
</evidence>
<proteinExistence type="predicted"/>
<evidence type="ECO:0000313" key="2">
    <source>
        <dbReference type="Proteomes" id="UP000004095"/>
    </source>
</evidence>
<gene>
    <name evidence="1" type="ORF">M23134_06858</name>
</gene>
<dbReference type="EMBL" id="AAWS01000023">
    <property type="protein sequence ID" value="EAY27457.1"/>
    <property type="molecule type" value="Genomic_DNA"/>
</dbReference>
<dbReference type="Proteomes" id="UP000004095">
    <property type="component" value="Unassembled WGS sequence"/>
</dbReference>
<sequence length="47" mass="5480">MLKTIQAKKQPPCFGLKALARPKLKLRFFKNKLFLKLSSSIAQFTLW</sequence>
<name>A1ZQ48_MICM2</name>
<protein>
    <submittedName>
        <fullName evidence="1">Uncharacterized protein</fullName>
    </submittedName>
</protein>
<keyword evidence="2" id="KW-1185">Reference proteome</keyword>
<organism evidence="1 2">
    <name type="scientific">Microscilla marina ATCC 23134</name>
    <dbReference type="NCBI Taxonomy" id="313606"/>
    <lineage>
        <taxon>Bacteria</taxon>
        <taxon>Pseudomonadati</taxon>
        <taxon>Bacteroidota</taxon>
        <taxon>Cytophagia</taxon>
        <taxon>Cytophagales</taxon>
        <taxon>Microscillaceae</taxon>
        <taxon>Microscilla</taxon>
    </lineage>
</organism>
<comment type="caution">
    <text evidence="1">The sequence shown here is derived from an EMBL/GenBank/DDBJ whole genome shotgun (WGS) entry which is preliminary data.</text>
</comment>